<accession>A0A0A9CMM1</accession>
<reference evidence="1" key="2">
    <citation type="journal article" date="2015" name="Data Brief">
        <title>Shoot transcriptome of the giant reed, Arundo donax.</title>
        <authorList>
            <person name="Barrero R.A."/>
            <person name="Guerrero F.D."/>
            <person name="Moolhuijzen P."/>
            <person name="Goolsby J.A."/>
            <person name="Tidwell J."/>
            <person name="Bellgard S.E."/>
            <person name="Bellgard M.I."/>
        </authorList>
    </citation>
    <scope>NUCLEOTIDE SEQUENCE</scope>
    <source>
        <tissue evidence="1">Shoot tissue taken approximately 20 cm above the soil surface</tissue>
    </source>
</reference>
<protein>
    <submittedName>
        <fullName evidence="1">Uncharacterized protein</fullName>
    </submittedName>
</protein>
<name>A0A0A9CMM1_ARUDO</name>
<dbReference type="AlphaFoldDB" id="A0A0A9CMM1"/>
<organism evidence="1">
    <name type="scientific">Arundo donax</name>
    <name type="common">Giant reed</name>
    <name type="synonym">Donax arundinaceus</name>
    <dbReference type="NCBI Taxonomy" id="35708"/>
    <lineage>
        <taxon>Eukaryota</taxon>
        <taxon>Viridiplantae</taxon>
        <taxon>Streptophyta</taxon>
        <taxon>Embryophyta</taxon>
        <taxon>Tracheophyta</taxon>
        <taxon>Spermatophyta</taxon>
        <taxon>Magnoliopsida</taxon>
        <taxon>Liliopsida</taxon>
        <taxon>Poales</taxon>
        <taxon>Poaceae</taxon>
        <taxon>PACMAD clade</taxon>
        <taxon>Arundinoideae</taxon>
        <taxon>Arundineae</taxon>
        <taxon>Arundo</taxon>
    </lineage>
</organism>
<dbReference type="EMBL" id="GBRH01220341">
    <property type="protein sequence ID" value="JAD77554.1"/>
    <property type="molecule type" value="Transcribed_RNA"/>
</dbReference>
<reference evidence="1" key="1">
    <citation type="submission" date="2014-09" db="EMBL/GenBank/DDBJ databases">
        <authorList>
            <person name="Magalhaes I.L.F."/>
            <person name="Oliveira U."/>
            <person name="Santos F.R."/>
            <person name="Vidigal T.H.D.A."/>
            <person name="Brescovit A.D."/>
            <person name="Santos A.J."/>
        </authorList>
    </citation>
    <scope>NUCLEOTIDE SEQUENCE</scope>
    <source>
        <tissue evidence="1">Shoot tissue taken approximately 20 cm above the soil surface</tissue>
    </source>
</reference>
<proteinExistence type="predicted"/>
<evidence type="ECO:0000313" key="1">
    <source>
        <dbReference type="EMBL" id="JAD77554.1"/>
    </source>
</evidence>
<sequence length="93" mass="10617">MLSHCQEVHLPDHHLCVQYVSIRLLYLENHHGGSAMQNWNLLLVASHKQISWLKVGSALFTEVSHLMAKQLLSSSTNLLAPKVMLSFAQRWRS</sequence>